<dbReference type="EMBL" id="JAWZYT010002672">
    <property type="protein sequence ID" value="KAK4302760.1"/>
    <property type="molecule type" value="Genomic_DNA"/>
</dbReference>
<proteinExistence type="predicted"/>
<evidence type="ECO:0000313" key="1">
    <source>
        <dbReference type="EMBL" id="KAK4302760.1"/>
    </source>
</evidence>
<comment type="caution">
    <text evidence="1">The sequence shown here is derived from an EMBL/GenBank/DDBJ whole genome shotgun (WGS) entry which is preliminary data.</text>
</comment>
<name>A0AAE1P624_9EUCA</name>
<evidence type="ECO:0000313" key="2">
    <source>
        <dbReference type="Proteomes" id="UP001292094"/>
    </source>
</evidence>
<sequence>MTGSFTFPGTHYYHLITQRCITLPPVPILAPFPSPPPHTHTSTPPISFLASPPPHLYISRPHPVPPHQHLYTSSSIPLHLPSPPIPLLLLSLSPPIYLYTSPSTPLHLPSLSSLIPLHLHFHTYTPLLHSFSSPTPTTL</sequence>
<organism evidence="1 2">
    <name type="scientific">Petrolisthes manimaculis</name>
    <dbReference type="NCBI Taxonomy" id="1843537"/>
    <lineage>
        <taxon>Eukaryota</taxon>
        <taxon>Metazoa</taxon>
        <taxon>Ecdysozoa</taxon>
        <taxon>Arthropoda</taxon>
        <taxon>Crustacea</taxon>
        <taxon>Multicrustacea</taxon>
        <taxon>Malacostraca</taxon>
        <taxon>Eumalacostraca</taxon>
        <taxon>Eucarida</taxon>
        <taxon>Decapoda</taxon>
        <taxon>Pleocyemata</taxon>
        <taxon>Anomura</taxon>
        <taxon>Galatheoidea</taxon>
        <taxon>Porcellanidae</taxon>
        <taxon>Petrolisthes</taxon>
    </lineage>
</organism>
<dbReference type="AlphaFoldDB" id="A0AAE1P624"/>
<gene>
    <name evidence="1" type="ORF">Pmani_025170</name>
</gene>
<protein>
    <submittedName>
        <fullName evidence="1">Uncharacterized protein</fullName>
    </submittedName>
</protein>
<dbReference type="Proteomes" id="UP001292094">
    <property type="component" value="Unassembled WGS sequence"/>
</dbReference>
<accession>A0AAE1P624</accession>
<reference evidence="1" key="1">
    <citation type="submission" date="2023-11" db="EMBL/GenBank/DDBJ databases">
        <title>Genome assemblies of two species of porcelain crab, Petrolisthes cinctipes and Petrolisthes manimaculis (Anomura: Porcellanidae).</title>
        <authorList>
            <person name="Angst P."/>
        </authorList>
    </citation>
    <scope>NUCLEOTIDE SEQUENCE</scope>
    <source>
        <strain evidence="1">PB745_02</strain>
        <tissue evidence="1">Gill</tissue>
    </source>
</reference>
<keyword evidence="2" id="KW-1185">Reference proteome</keyword>